<dbReference type="InterPro" id="IPR001054">
    <property type="entry name" value="A/G_cyclase"/>
</dbReference>
<dbReference type="AlphaFoldDB" id="A0A935MQ16"/>
<proteinExistence type="predicted"/>
<evidence type="ECO:0000313" key="2">
    <source>
        <dbReference type="Proteomes" id="UP000739411"/>
    </source>
</evidence>
<organism evidence="1 2">
    <name type="scientific">Candidatus Dechloromonas phosphorivorans</name>
    <dbReference type="NCBI Taxonomy" id="2899244"/>
    <lineage>
        <taxon>Bacteria</taxon>
        <taxon>Pseudomonadati</taxon>
        <taxon>Pseudomonadota</taxon>
        <taxon>Betaproteobacteria</taxon>
        <taxon>Rhodocyclales</taxon>
        <taxon>Azonexaceae</taxon>
        <taxon>Dechloromonas</taxon>
    </lineage>
</organism>
<name>A0A935MQ16_9RHOO</name>
<gene>
    <name evidence="1" type="ORF">IPJ38_03450</name>
</gene>
<reference evidence="1 2" key="1">
    <citation type="submission" date="2020-10" db="EMBL/GenBank/DDBJ databases">
        <title>Connecting structure to function with the recovery of over 1000 high-quality activated sludge metagenome-assembled genomes encoding full-length rRNA genes using long-read sequencing.</title>
        <authorList>
            <person name="Singleton C.M."/>
            <person name="Petriglieri F."/>
            <person name="Kristensen J.M."/>
            <person name="Kirkegaard R.H."/>
            <person name="Michaelsen T.Y."/>
            <person name="Andersen M.H."/>
            <person name="Karst S.M."/>
            <person name="Dueholm M.S."/>
            <person name="Nielsen P.H."/>
            <person name="Albertsen M."/>
        </authorList>
    </citation>
    <scope>NUCLEOTIDE SEQUENCE [LARGE SCALE GENOMIC DNA]</scope>
    <source>
        <strain evidence="1">EsbW_18-Q3-R4-48_BATAC.463</strain>
    </source>
</reference>
<dbReference type="EMBL" id="JADJMS010000008">
    <property type="protein sequence ID" value="MBK7414303.1"/>
    <property type="molecule type" value="Genomic_DNA"/>
</dbReference>
<dbReference type="SUPFAM" id="SSF55073">
    <property type="entry name" value="Nucleotide cyclase"/>
    <property type="match status" value="1"/>
</dbReference>
<dbReference type="CDD" id="cd07302">
    <property type="entry name" value="CHD"/>
    <property type="match status" value="1"/>
</dbReference>
<comment type="caution">
    <text evidence="1">The sequence shown here is derived from an EMBL/GenBank/DDBJ whole genome shotgun (WGS) entry which is preliminary data.</text>
</comment>
<dbReference type="GO" id="GO:0035556">
    <property type="term" value="P:intracellular signal transduction"/>
    <property type="evidence" value="ECO:0007669"/>
    <property type="project" value="InterPro"/>
</dbReference>
<dbReference type="Gene3D" id="3.30.70.1230">
    <property type="entry name" value="Nucleotide cyclase"/>
    <property type="match status" value="1"/>
</dbReference>
<dbReference type="Proteomes" id="UP000739411">
    <property type="component" value="Unassembled WGS sequence"/>
</dbReference>
<accession>A0A935MQ16</accession>
<dbReference type="InterPro" id="IPR029787">
    <property type="entry name" value="Nucleotide_cyclase"/>
</dbReference>
<dbReference type="GO" id="GO:0009190">
    <property type="term" value="P:cyclic nucleotide biosynthetic process"/>
    <property type="evidence" value="ECO:0007669"/>
    <property type="project" value="InterPro"/>
</dbReference>
<sequence>MAVDIRRSTELMLKARTPEEFSLFITTLCEDLKEIILDGYGVFDKFTGDGVLAFFPDFYSGDDAAYRIVSVADKCHASFERHYHAFRKSFNSVLTDVGLGIGIDFGLVHLVNIAGGLTVVGVPVVYACRLSGAPSGNTFLNQPAYEQVMEKSGQFCFIDETNLEIKHEGKMLAYDVRLNARSFAPEEPSWLREQNGKHEMK</sequence>
<protein>
    <submittedName>
        <fullName evidence="1">Adenylate/guanylate cyclase domain-containing protein</fullName>
    </submittedName>
</protein>
<dbReference type="GO" id="GO:0004016">
    <property type="term" value="F:adenylate cyclase activity"/>
    <property type="evidence" value="ECO:0007669"/>
    <property type="project" value="UniProtKB-ARBA"/>
</dbReference>
<evidence type="ECO:0000313" key="1">
    <source>
        <dbReference type="EMBL" id="MBK7414303.1"/>
    </source>
</evidence>